<dbReference type="Pfam" id="PF00557">
    <property type="entry name" value="Peptidase_M24"/>
    <property type="match status" value="1"/>
</dbReference>
<keyword evidence="5" id="KW-1185">Reference proteome</keyword>
<feature type="domain" description="Peptidase M24" evidence="2">
    <location>
        <begin position="197"/>
        <end position="401"/>
    </location>
</feature>
<reference evidence="5" key="1">
    <citation type="submission" date="2016-11" db="EMBL/GenBank/DDBJ databases">
        <authorList>
            <person name="Varghese N."/>
            <person name="Submissions S."/>
        </authorList>
    </citation>
    <scope>NUCLEOTIDE SEQUENCE [LARGE SCALE GENOMIC DNA]</scope>
    <source>
        <strain evidence="5">CGMCC 1.8995</strain>
    </source>
</reference>
<dbReference type="SUPFAM" id="SSF53092">
    <property type="entry name" value="Creatinase/prolidase N-terminal domain"/>
    <property type="match status" value="1"/>
</dbReference>
<dbReference type="PANTHER" id="PTHR46112:SF3">
    <property type="entry name" value="AMINOPEPTIDASE YPDF"/>
    <property type="match status" value="1"/>
</dbReference>
<dbReference type="InterPro" id="IPR000994">
    <property type="entry name" value="Pept_M24"/>
</dbReference>
<dbReference type="Gene3D" id="3.40.350.10">
    <property type="entry name" value="Creatinase/prolidase N-terminal domain"/>
    <property type="match status" value="1"/>
</dbReference>
<dbReference type="InterPro" id="IPR036005">
    <property type="entry name" value="Creatinase/aminopeptidase-like"/>
</dbReference>
<dbReference type="PANTHER" id="PTHR46112">
    <property type="entry name" value="AMINOPEPTIDASE"/>
    <property type="match status" value="1"/>
</dbReference>
<feature type="signal peptide" evidence="1">
    <location>
        <begin position="1"/>
        <end position="24"/>
    </location>
</feature>
<dbReference type="OrthoDB" id="9761809at2"/>
<dbReference type="STRING" id="634436.SAMN05216361_1317"/>
<dbReference type="EMBL" id="FQWD01000002">
    <property type="protein sequence ID" value="SHG11167.1"/>
    <property type="molecule type" value="Genomic_DNA"/>
</dbReference>
<name>A0A1M5H589_9ALTE</name>
<feature type="domain" description="Creatinase N-terminal" evidence="3">
    <location>
        <begin position="55"/>
        <end position="188"/>
    </location>
</feature>
<dbReference type="Pfam" id="PF01321">
    <property type="entry name" value="Creatinase_N"/>
    <property type="match status" value="1"/>
</dbReference>
<dbReference type="AlphaFoldDB" id="A0A1M5H589"/>
<keyword evidence="1" id="KW-0732">Signal</keyword>
<evidence type="ECO:0000313" key="5">
    <source>
        <dbReference type="Proteomes" id="UP000184520"/>
    </source>
</evidence>
<dbReference type="RefSeq" id="WP_073319690.1">
    <property type="nucleotide sequence ID" value="NZ_FQWD01000002.1"/>
</dbReference>
<feature type="chain" id="PRO_5012228983" evidence="1">
    <location>
        <begin position="25"/>
        <end position="428"/>
    </location>
</feature>
<proteinExistence type="predicted"/>
<dbReference type="InterPro" id="IPR029149">
    <property type="entry name" value="Creatin/AminoP/Spt16_N"/>
</dbReference>
<dbReference type="InterPro" id="IPR050659">
    <property type="entry name" value="Peptidase_M24B"/>
</dbReference>
<sequence>MNKRDFIKFSGLATAGLFATTVSANSPTSAKSGLESLTSMVDDIAPISREERLARIANAQAIMAKQDIDAIVLEPGAAMVYFSGIQWWRSERLTAVVIPRKGDVAVVCPFFEEPSIRESLQVGEDVRVWQEHESPFAQVVAILKDRGIRAGRVGFEHSVRFFVSQGITEANSKLVAVSAEPVTRGCRMYKTNHELALMHRANAITLKAYAFVYSQLQEGMSQGEVKSLMNRAMSALGGERPWSLALFNEASAYPHGTKQSQVISNGSVVLMDCGCAVQGYQADISRTFVFGKPNAKQQKVWNMVREGQRVAMAAAKVGAPAGSVDDAVRAYYLSEGYGPDYALPGLSHRTGHGIGMEGHESVNFVRGESTPLNAGMCFSNEPGIYIPGEFGVRLEDCLYMTHKGPVYFTEPPSSLEDPFGKLVPLQSV</sequence>
<gene>
    <name evidence="4" type="ORF">SAMN05216361_1317</name>
</gene>
<evidence type="ECO:0000313" key="4">
    <source>
        <dbReference type="EMBL" id="SHG11167.1"/>
    </source>
</evidence>
<protein>
    <submittedName>
        <fullName evidence="4">Xaa-Pro dipeptidase</fullName>
    </submittedName>
</protein>
<organism evidence="4 5">
    <name type="scientific">Marisediminitalea aggregata</name>
    <dbReference type="NCBI Taxonomy" id="634436"/>
    <lineage>
        <taxon>Bacteria</taxon>
        <taxon>Pseudomonadati</taxon>
        <taxon>Pseudomonadota</taxon>
        <taxon>Gammaproteobacteria</taxon>
        <taxon>Alteromonadales</taxon>
        <taxon>Alteromonadaceae</taxon>
        <taxon>Marisediminitalea</taxon>
    </lineage>
</organism>
<dbReference type="Proteomes" id="UP000184520">
    <property type="component" value="Unassembled WGS sequence"/>
</dbReference>
<dbReference type="InterPro" id="IPR000587">
    <property type="entry name" value="Creatinase_N"/>
</dbReference>
<dbReference type="Gene3D" id="3.90.230.10">
    <property type="entry name" value="Creatinase/methionine aminopeptidase superfamily"/>
    <property type="match status" value="1"/>
</dbReference>
<evidence type="ECO:0000259" key="3">
    <source>
        <dbReference type="Pfam" id="PF01321"/>
    </source>
</evidence>
<accession>A0A1M5H589</accession>
<evidence type="ECO:0000259" key="2">
    <source>
        <dbReference type="Pfam" id="PF00557"/>
    </source>
</evidence>
<dbReference type="SUPFAM" id="SSF55920">
    <property type="entry name" value="Creatinase/aminopeptidase"/>
    <property type="match status" value="1"/>
</dbReference>
<evidence type="ECO:0000256" key="1">
    <source>
        <dbReference type="SAM" id="SignalP"/>
    </source>
</evidence>